<dbReference type="InterPro" id="IPR007061">
    <property type="entry name" value="MST-like"/>
</dbReference>
<reference evidence="2" key="1">
    <citation type="journal article" date="2019" name="Int. J. Syst. Evol. Microbiol.">
        <title>The Global Catalogue of Microorganisms (GCM) 10K type strain sequencing project: providing services to taxonomists for standard genome sequencing and annotation.</title>
        <authorList>
            <consortium name="The Broad Institute Genomics Platform"/>
            <consortium name="The Broad Institute Genome Sequencing Center for Infectious Disease"/>
            <person name="Wu L."/>
            <person name="Ma J."/>
        </authorList>
    </citation>
    <scope>NUCLEOTIDE SEQUENCE [LARGE SCALE GENOMIC DNA]</scope>
    <source>
        <strain evidence="2">JCM 4816</strain>
    </source>
</reference>
<dbReference type="SUPFAM" id="SSF109854">
    <property type="entry name" value="DinB/YfiT-like putative metalloenzymes"/>
    <property type="match status" value="1"/>
</dbReference>
<keyword evidence="2" id="KW-1185">Reference proteome</keyword>
<comment type="caution">
    <text evidence="1">The sequence shown here is derived from an EMBL/GenBank/DDBJ whole genome shotgun (WGS) entry which is preliminary data.</text>
</comment>
<dbReference type="Proteomes" id="UP001501455">
    <property type="component" value="Unassembled WGS sequence"/>
</dbReference>
<dbReference type="EMBL" id="BAAAXF010000074">
    <property type="protein sequence ID" value="GAA3503235.1"/>
    <property type="molecule type" value="Genomic_DNA"/>
</dbReference>
<protein>
    <submittedName>
        <fullName evidence="1">DinB family protein</fullName>
    </submittedName>
</protein>
<dbReference type="Pfam" id="PF04978">
    <property type="entry name" value="MST"/>
    <property type="match status" value="1"/>
</dbReference>
<proteinExistence type="predicted"/>
<sequence length="172" mass="19199">MTATASPKPNTEVQVLLSFLDAQRRHVLGILDGLDPEALRRPVLPSRWSCLGLVQHLALDVERFWFRAVITGDPAVIEALDDIDDAWRVPPDVPHTEVLDRYRAEADRANTAVAAADADAPLAWWPHHLFGDPHLHTVRDVLLHVITETACHAGHLDAARELIDGRRWMVLA</sequence>
<evidence type="ECO:0000313" key="2">
    <source>
        <dbReference type="Proteomes" id="UP001501455"/>
    </source>
</evidence>
<name>A0ABP6U7U3_9ACTN</name>
<dbReference type="RefSeq" id="WP_345583970.1">
    <property type="nucleotide sequence ID" value="NZ_BAAAXF010000074.1"/>
</dbReference>
<organism evidence="1 2">
    <name type="scientific">Streptomyces prasinosporus</name>
    <dbReference type="NCBI Taxonomy" id="68256"/>
    <lineage>
        <taxon>Bacteria</taxon>
        <taxon>Bacillati</taxon>
        <taxon>Actinomycetota</taxon>
        <taxon>Actinomycetes</taxon>
        <taxon>Kitasatosporales</taxon>
        <taxon>Streptomycetaceae</taxon>
        <taxon>Streptomyces</taxon>
        <taxon>Streptomyces albogriseolus group</taxon>
    </lineage>
</organism>
<dbReference type="InterPro" id="IPR034660">
    <property type="entry name" value="DinB/YfiT-like"/>
</dbReference>
<gene>
    <name evidence="1" type="ORF">GCM10019016_103450</name>
</gene>
<dbReference type="Gene3D" id="1.20.120.450">
    <property type="entry name" value="dinb family like domain"/>
    <property type="match status" value="1"/>
</dbReference>
<accession>A0ABP6U7U3</accession>
<evidence type="ECO:0000313" key="1">
    <source>
        <dbReference type="EMBL" id="GAA3503235.1"/>
    </source>
</evidence>